<dbReference type="EMBL" id="JANIIK010000110">
    <property type="protein sequence ID" value="KAJ3596041.1"/>
    <property type="molecule type" value="Genomic_DNA"/>
</dbReference>
<protein>
    <submittedName>
        <fullName evidence="2">Uncharacterized protein</fullName>
    </submittedName>
</protein>
<evidence type="ECO:0000313" key="2">
    <source>
        <dbReference type="EMBL" id="KAJ3596041.1"/>
    </source>
</evidence>
<feature type="compositionally biased region" description="Gly residues" evidence="1">
    <location>
        <begin position="108"/>
        <end position="117"/>
    </location>
</feature>
<feature type="region of interest" description="Disordered" evidence="1">
    <location>
        <begin position="42"/>
        <end position="62"/>
    </location>
</feature>
<dbReference type="AlphaFoldDB" id="A0A9Q0DYH4"/>
<keyword evidence="3" id="KW-1185">Reference proteome</keyword>
<name>A0A9Q0DYH4_9TELE</name>
<evidence type="ECO:0000313" key="3">
    <source>
        <dbReference type="Proteomes" id="UP001148018"/>
    </source>
</evidence>
<sequence>MQKSIGVTEERSSSCPSGAEAGPEPLHARHLGGSLLPQLCHLPPRHPTPPMDRLHPGGGAAARRQGAVRWWRCAVSPVPAGERGRGKLGKGCQAEKWRRPMAGRGHAAHGGTGHLWC</sequence>
<feature type="region of interest" description="Disordered" evidence="1">
    <location>
        <begin position="1"/>
        <end position="30"/>
    </location>
</feature>
<comment type="caution">
    <text evidence="2">The sequence shown here is derived from an EMBL/GenBank/DDBJ whole genome shotgun (WGS) entry which is preliminary data.</text>
</comment>
<dbReference type="Proteomes" id="UP001148018">
    <property type="component" value="Unassembled WGS sequence"/>
</dbReference>
<evidence type="ECO:0000256" key="1">
    <source>
        <dbReference type="SAM" id="MobiDB-lite"/>
    </source>
</evidence>
<gene>
    <name evidence="2" type="ORF">NHX12_002450</name>
</gene>
<reference evidence="2" key="1">
    <citation type="submission" date="2022-07" db="EMBL/GenBank/DDBJ databases">
        <title>Chromosome-level genome of Muraenolepis orangiensis.</title>
        <authorList>
            <person name="Kim J."/>
        </authorList>
    </citation>
    <scope>NUCLEOTIDE SEQUENCE</scope>
    <source>
        <strain evidence="2">KU_S4_2022</strain>
        <tissue evidence="2">Muscle</tissue>
    </source>
</reference>
<organism evidence="2 3">
    <name type="scientific">Muraenolepis orangiensis</name>
    <name type="common">Patagonian moray cod</name>
    <dbReference type="NCBI Taxonomy" id="630683"/>
    <lineage>
        <taxon>Eukaryota</taxon>
        <taxon>Metazoa</taxon>
        <taxon>Chordata</taxon>
        <taxon>Craniata</taxon>
        <taxon>Vertebrata</taxon>
        <taxon>Euteleostomi</taxon>
        <taxon>Actinopterygii</taxon>
        <taxon>Neopterygii</taxon>
        <taxon>Teleostei</taxon>
        <taxon>Neoteleostei</taxon>
        <taxon>Acanthomorphata</taxon>
        <taxon>Zeiogadaria</taxon>
        <taxon>Gadariae</taxon>
        <taxon>Gadiformes</taxon>
        <taxon>Muraenolepidoidei</taxon>
        <taxon>Muraenolepididae</taxon>
        <taxon>Muraenolepis</taxon>
    </lineage>
</organism>
<proteinExistence type="predicted"/>
<feature type="region of interest" description="Disordered" evidence="1">
    <location>
        <begin position="80"/>
        <end position="117"/>
    </location>
</feature>
<accession>A0A9Q0DYH4</accession>